<evidence type="ECO:0000313" key="1">
    <source>
        <dbReference type="EMBL" id="KAJ9592263.1"/>
    </source>
</evidence>
<gene>
    <name evidence="1" type="ORF">L9F63_001159</name>
</gene>
<feature type="non-terminal residue" evidence="1">
    <location>
        <position position="65"/>
    </location>
</feature>
<accession>A0AAD8A4M0</accession>
<feature type="non-terminal residue" evidence="1">
    <location>
        <position position="1"/>
    </location>
</feature>
<organism evidence="1 2">
    <name type="scientific">Diploptera punctata</name>
    <name type="common">Pacific beetle cockroach</name>
    <dbReference type="NCBI Taxonomy" id="6984"/>
    <lineage>
        <taxon>Eukaryota</taxon>
        <taxon>Metazoa</taxon>
        <taxon>Ecdysozoa</taxon>
        <taxon>Arthropoda</taxon>
        <taxon>Hexapoda</taxon>
        <taxon>Insecta</taxon>
        <taxon>Pterygota</taxon>
        <taxon>Neoptera</taxon>
        <taxon>Polyneoptera</taxon>
        <taxon>Dictyoptera</taxon>
        <taxon>Blattodea</taxon>
        <taxon>Blaberoidea</taxon>
        <taxon>Blaberidae</taxon>
        <taxon>Diplopterinae</taxon>
        <taxon>Diploptera</taxon>
    </lineage>
</organism>
<keyword evidence="2" id="KW-1185">Reference proteome</keyword>
<dbReference type="AlphaFoldDB" id="A0AAD8A4M0"/>
<reference evidence="1" key="2">
    <citation type="submission" date="2023-05" db="EMBL/GenBank/DDBJ databases">
        <authorList>
            <person name="Fouks B."/>
        </authorList>
    </citation>
    <scope>NUCLEOTIDE SEQUENCE</scope>
    <source>
        <strain evidence="1">Stay&amp;Tobe</strain>
        <tissue evidence="1">Testes</tissue>
    </source>
</reference>
<dbReference type="EMBL" id="JASPKZ010003842">
    <property type="protein sequence ID" value="KAJ9592263.1"/>
    <property type="molecule type" value="Genomic_DNA"/>
</dbReference>
<protein>
    <submittedName>
        <fullName evidence="1">Uncharacterized protein</fullName>
    </submittedName>
</protein>
<comment type="caution">
    <text evidence="1">The sequence shown here is derived from an EMBL/GenBank/DDBJ whole genome shotgun (WGS) entry which is preliminary data.</text>
</comment>
<name>A0AAD8A4M0_DIPPU</name>
<evidence type="ECO:0000313" key="2">
    <source>
        <dbReference type="Proteomes" id="UP001233999"/>
    </source>
</evidence>
<sequence length="65" mass="7681">GLAVHCTQLIHHRWLNYHLMFCFNELIPVCVKLDTWDQPDEELGDVVYTRMDSKRKHTAAQTELI</sequence>
<reference evidence="1" key="1">
    <citation type="journal article" date="2023" name="IScience">
        <title>Live-bearing cockroach genome reveals convergent evolutionary mechanisms linked to viviparity in insects and beyond.</title>
        <authorList>
            <person name="Fouks B."/>
            <person name="Harrison M.C."/>
            <person name="Mikhailova A.A."/>
            <person name="Marchal E."/>
            <person name="English S."/>
            <person name="Carruthers M."/>
            <person name="Jennings E.C."/>
            <person name="Chiamaka E.L."/>
            <person name="Frigard R.A."/>
            <person name="Pippel M."/>
            <person name="Attardo G.M."/>
            <person name="Benoit J.B."/>
            <person name="Bornberg-Bauer E."/>
            <person name="Tobe S.S."/>
        </authorList>
    </citation>
    <scope>NUCLEOTIDE SEQUENCE</scope>
    <source>
        <strain evidence="1">Stay&amp;Tobe</strain>
    </source>
</reference>
<proteinExistence type="predicted"/>
<dbReference type="Proteomes" id="UP001233999">
    <property type="component" value="Unassembled WGS sequence"/>
</dbReference>